<name>A0A8S1RT11_9CILI</name>
<comment type="caution">
    <text evidence="2">The sequence shown here is derived from an EMBL/GenBank/DDBJ whole genome shotgun (WGS) entry which is preliminary data.</text>
</comment>
<evidence type="ECO:0000256" key="1">
    <source>
        <dbReference type="ARBA" id="ARBA00005594"/>
    </source>
</evidence>
<accession>A0A8S1RT11</accession>
<gene>
    <name evidence="2" type="ORF">PSON_ATCC_30995.1.T2950013</name>
</gene>
<reference evidence="2" key="1">
    <citation type="submission" date="2021-01" db="EMBL/GenBank/DDBJ databases">
        <authorList>
            <consortium name="Genoscope - CEA"/>
            <person name="William W."/>
        </authorList>
    </citation>
    <scope>NUCLEOTIDE SEQUENCE</scope>
</reference>
<evidence type="ECO:0000313" key="2">
    <source>
        <dbReference type="EMBL" id="CAD8130500.1"/>
    </source>
</evidence>
<dbReference type="GO" id="GO:0006429">
    <property type="term" value="P:leucyl-tRNA aminoacylation"/>
    <property type="evidence" value="ECO:0007669"/>
    <property type="project" value="InterPro"/>
</dbReference>
<comment type="similarity">
    <text evidence="1">Belongs to the class-I aminoacyl-tRNA synthetase family.</text>
</comment>
<dbReference type="PANTHER" id="PTHR45794:SF1">
    <property type="entry name" value="LEUCINE--TRNA LIGASE, CYTOPLASMIC"/>
    <property type="match status" value="1"/>
</dbReference>
<evidence type="ECO:0000313" key="3">
    <source>
        <dbReference type="Proteomes" id="UP000692954"/>
    </source>
</evidence>
<dbReference type="PANTHER" id="PTHR45794">
    <property type="entry name" value="LEUCYL-TRNA SYNTHETASE"/>
    <property type="match status" value="1"/>
</dbReference>
<sequence length="84" mass="9580">MRQIQDQIIEGQFLLLQAQEEVQKTCFSEGKMIIGKYKGMKVCDAKVFIRKDMIDSGKALPYFEPENTVISRNGDEGVVSFCEQ</sequence>
<dbReference type="AlphaFoldDB" id="A0A8S1RT11"/>
<proteinExistence type="inferred from homology"/>
<dbReference type="OrthoDB" id="10249672at2759"/>
<dbReference type="GO" id="GO:0005524">
    <property type="term" value="F:ATP binding"/>
    <property type="evidence" value="ECO:0007669"/>
    <property type="project" value="InterPro"/>
</dbReference>
<dbReference type="GO" id="GO:0004823">
    <property type="term" value="F:leucine-tRNA ligase activity"/>
    <property type="evidence" value="ECO:0007669"/>
    <property type="project" value="InterPro"/>
</dbReference>
<organism evidence="2 3">
    <name type="scientific">Paramecium sonneborni</name>
    <dbReference type="NCBI Taxonomy" id="65129"/>
    <lineage>
        <taxon>Eukaryota</taxon>
        <taxon>Sar</taxon>
        <taxon>Alveolata</taxon>
        <taxon>Ciliophora</taxon>
        <taxon>Intramacronucleata</taxon>
        <taxon>Oligohymenophorea</taxon>
        <taxon>Peniculida</taxon>
        <taxon>Parameciidae</taxon>
        <taxon>Paramecium</taxon>
    </lineage>
</organism>
<dbReference type="EMBL" id="CAJJDN010000295">
    <property type="protein sequence ID" value="CAD8130500.1"/>
    <property type="molecule type" value="Genomic_DNA"/>
</dbReference>
<protein>
    <submittedName>
        <fullName evidence="2">Uncharacterized protein</fullName>
    </submittedName>
</protein>
<dbReference type="InterPro" id="IPR004493">
    <property type="entry name" value="Leu-tRNA-synth_Ia_arc/euk"/>
</dbReference>
<keyword evidence="3" id="KW-1185">Reference proteome</keyword>
<dbReference type="Proteomes" id="UP000692954">
    <property type="component" value="Unassembled WGS sequence"/>
</dbReference>